<evidence type="ECO:0000256" key="4">
    <source>
        <dbReference type="ARBA" id="ARBA00011738"/>
    </source>
</evidence>
<dbReference type="Proteomes" id="UP000231990">
    <property type="component" value="Unassembled WGS sequence"/>
</dbReference>
<dbReference type="PANTHER" id="PTHR13693">
    <property type="entry name" value="CLASS II AMINOTRANSFERASE/8-AMINO-7-OXONONANOATE SYNTHASE"/>
    <property type="match status" value="1"/>
</dbReference>
<comment type="similarity">
    <text evidence="3">Belongs to the class-II pyridoxal-phosphate-dependent aminotransferase family. BioF subfamily.</text>
</comment>
<dbReference type="AlphaFoldDB" id="A0A2M9ZJX3"/>
<dbReference type="InterPro" id="IPR004839">
    <property type="entry name" value="Aminotransferase_I/II_large"/>
</dbReference>
<dbReference type="GO" id="GO:0008710">
    <property type="term" value="F:8-amino-7-oxononanoate synthase activity"/>
    <property type="evidence" value="ECO:0007669"/>
    <property type="project" value="UniProtKB-EC"/>
</dbReference>
<reference evidence="16 17" key="1">
    <citation type="submission" date="2017-07" db="EMBL/GenBank/DDBJ databases">
        <title>Leptospira spp. isolated from tropical soils.</title>
        <authorList>
            <person name="Thibeaux R."/>
            <person name="Iraola G."/>
            <person name="Ferres I."/>
            <person name="Bierque E."/>
            <person name="Girault D."/>
            <person name="Soupe-Gilbert M.-E."/>
            <person name="Picardeau M."/>
            <person name="Goarant C."/>
        </authorList>
    </citation>
    <scope>NUCLEOTIDE SEQUENCE [LARGE SCALE GENOMIC DNA]</scope>
    <source>
        <strain evidence="15 17">FH1-B-B1</strain>
        <strain evidence="14 16">FH1-B-C1</strain>
    </source>
</reference>
<comment type="subunit">
    <text evidence="4">Homodimer.</text>
</comment>
<keyword evidence="6" id="KW-0808">Transferase</keyword>
<evidence type="ECO:0000259" key="13">
    <source>
        <dbReference type="Pfam" id="PF00155"/>
    </source>
</evidence>
<evidence type="ECO:0000256" key="7">
    <source>
        <dbReference type="ARBA" id="ARBA00022756"/>
    </source>
</evidence>
<dbReference type="GO" id="GO:0030170">
    <property type="term" value="F:pyridoxal phosphate binding"/>
    <property type="evidence" value="ECO:0007669"/>
    <property type="project" value="InterPro"/>
</dbReference>
<dbReference type="SUPFAM" id="SSF53383">
    <property type="entry name" value="PLP-dependent transferases"/>
    <property type="match status" value="1"/>
</dbReference>
<evidence type="ECO:0000256" key="9">
    <source>
        <dbReference type="ARBA" id="ARBA00032610"/>
    </source>
</evidence>
<dbReference type="RefSeq" id="WP_100714967.1">
    <property type="nucleotide sequence ID" value="NZ_NPDY01000019.1"/>
</dbReference>
<evidence type="ECO:0000313" key="17">
    <source>
        <dbReference type="Proteomes" id="UP000231990"/>
    </source>
</evidence>
<feature type="domain" description="Aminotransferase class I/classII large" evidence="13">
    <location>
        <begin position="36"/>
        <end position="376"/>
    </location>
</feature>
<dbReference type="PANTHER" id="PTHR13693:SF100">
    <property type="entry name" value="8-AMINO-7-OXONONANOATE SYNTHASE"/>
    <property type="match status" value="1"/>
</dbReference>
<comment type="pathway">
    <text evidence="2">Cofactor biosynthesis; biotin biosynthesis.</text>
</comment>
<evidence type="ECO:0000256" key="3">
    <source>
        <dbReference type="ARBA" id="ARBA00010008"/>
    </source>
</evidence>
<evidence type="ECO:0000256" key="5">
    <source>
        <dbReference type="ARBA" id="ARBA00013187"/>
    </source>
</evidence>
<dbReference type="EMBL" id="NPDZ01000011">
    <property type="protein sequence ID" value="PJZ72243.1"/>
    <property type="molecule type" value="Genomic_DNA"/>
</dbReference>
<name>A0A2M9ZJX3_9LEPT</name>
<dbReference type="OrthoDB" id="9807157at2"/>
<dbReference type="Proteomes" id="UP000231962">
    <property type="component" value="Unassembled WGS sequence"/>
</dbReference>
<evidence type="ECO:0000256" key="1">
    <source>
        <dbReference type="ARBA" id="ARBA00001933"/>
    </source>
</evidence>
<dbReference type="InterPro" id="IPR001917">
    <property type="entry name" value="Aminotrans_II_pyridoxalP_BS"/>
</dbReference>
<evidence type="ECO:0000313" key="16">
    <source>
        <dbReference type="Proteomes" id="UP000231962"/>
    </source>
</evidence>
<dbReference type="PROSITE" id="PS00599">
    <property type="entry name" value="AA_TRANSFER_CLASS_2"/>
    <property type="match status" value="1"/>
</dbReference>
<dbReference type="EC" id="2.3.1.47" evidence="5"/>
<comment type="cofactor">
    <cofactor evidence="1 12">
        <name>pyridoxal 5'-phosphate</name>
        <dbReference type="ChEBI" id="CHEBI:597326"/>
    </cofactor>
</comment>
<dbReference type="InterPro" id="IPR015421">
    <property type="entry name" value="PyrdxlP-dep_Trfase_major"/>
</dbReference>
<evidence type="ECO:0000313" key="14">
    <source>
        <dbReference type="EMBL" id="PJZ68588.1"/>
    </source>
</evidence>
<keyword evidence="16" id="KW-1185">Reference proteome</keyword>
<evidence type="ECO:0000256" key="11">
    <source>
        <dbReference type="ARBA" id="ARBA00047715"/>
    </source>
</evidence>
<dbReference type="EMBL" id="NPDY01000019">
    <property type="protein sequence ID" value="PJZ68588.1"/>
    <property type="molecule type" value="Genomic_DNA"/>
</dbReference>
<protein>
    <recommendedName>
        <fullName evidence="5">8-amino-7-oxononanoate synthase</fullName>
        <ecNumber evidence="5">2.3.1.47</ecNumber>
    </recommendedName>
    <alternativeName>
        <fullName evidence="9">7-keto-8-amino-pelargonic acid synthase</fullName>
    </alternativeName>
    <alternativeName>
        <fullName evidence="10">8-amino-7-ketopelargonate synthase</fullName>
    </alternativeName>
</protein>
<organism evidence="15 17">
    <name type="scientific">Leptospira perolatii</name>
    <dbReference type="NCBI Taxonomy" id="2023191"/>
    <lineage>
        <taxon>Bacteria</taxon>
        <taxon>Pseudomonadati</taxon>
        <taxon>Spirochaetota</taxon>
        <taxon>Spirochaetia</taxon>
        <taxon>Leptospirales</taxon>
        <taxon>Leptospiraceae</taxon>
        <taxon>Leptospira</taxon>
    </lineage>
</organism>
<accession>A0A2M9ZJX3</accession>
<evidence type="ECO:0000256" key="12">
    <source>
        <dbReference type="RuleBase" id="RU003693"/>
    </source>
</evidence>
<evidence type="ECO:0000256" key="2">
    <source>
        <dbReference type="ARBA" id="ARBA00004746"/>
    </source>
</evidence>
<sequence length="380" mass="42362">MRENSTSSIPFYEELPAFFSRLESQDRVRTLREPQGLDLCSNDYLGLSKHPEIIQSLKEGIDLYGAGSTASRLVRGHRSIFQKLEEEFSSWVGSEGSLFLANGYTANVGAISSICDPSYVVFADRNNHASLMDGVRLSGAKKVYYHHQDFDHLEELLKKYSSSKHKMIVTESLFSMDGDVTDVEGLLNLKERYGTLLYLDEAHSIGVWGKKGAGVSHMKVPEERISQIDFRMSTLGKALGLEGALVSCSESSREYLLHCARTFVFSTAPIPAIAHAGMTAIRLAQSMDSERSTIERNSDDLRRELRERGYSTGSSNSQIVPILMQSEKDSLLFASRLLDAGFEAKAIRPPTVTQSRIRVSIHAGITPEQLKSFIEHFPRL</sequence>
<comment type="caution">
    <text evidence="15">The sequence shown here is derived from an EMBL/GenBank/DDBJ whole genome shotgun (WGS) entry which is preliminary data.</text>
</comment>
<evidence type="ECO:0000256" key="8">
    <source>
        <dbReference type="ARBA" id="ARBA00022898"/>
    </source>
</evidence>
<dbReference type="GO" id="GO:0009102">
    <property type="term" value="P:biotin biosynthetic process"/>
    <property type="evidence" value="ECO:0007669"/>
    <property type="project" value="UniProtKB-KW"/>
</dbReference>
<gene>
    <name evidence="14" type="ORF">CH360_15515</name>
    <name evidence="15" type="ORF">CH373_15060</name>
</gene>
<evidence type="ECO:0000256" key="6">
    <source>
        <dbReference type="ARBA" id="ARBA00022679"/>
    </source>
</evidence>
<keyword evidence="7" id="KW-0093">Biotin biosynthesis</keyword>
<dbReference type="InterPro" id="IPR015424">
    <property type="entry name" value="PyrdxlP-dep_Trfase"/>
</dbReference>
<comment type="catalytic activity">
    <reaction evidence="11">
        <text>6-carboxyhexanoyl-[ACP] + L-alanine + H(+) = (8S)-8-amino-7-oxononanoate + holo-[ACP] + CO2</text>
        <dbReference type="Rhea" id="RHEA:42288"/>
        <dbReference type="Rhea" id="RHEA-COMP:9685"/>
        <dbReference type="Rhea" id="RHEA-COMP:9955"/>
        <dbReference type="ChEBI" id="CHEBI:15378"/>
        <dbReference type="ChEBI" id="CHEBI:16526"/>
        <dbReference type="ChEBI" id="CHEBI:57972"/>
        <dbReference type="ChEBI" id="CHEBI:64479"/>
        <dbReference type="ChEBI" id="CHEBI:78846"/>
        <dbReference type="ChEBI" id="CHEBI:149468"/>
        <dbReference type="EC" id="2.3.1.47"/>
    </reaction>
</comment>
<keyword evidence="8 12" id="KW-0663">Pyridoxal phosphate</keyword>
<evidence type="ECO:0000256" key="10">
    <source>
        <dbReference type="ARBA" id="ARBA00033381"/>
    </source>
</evidence>
<dbReference type="InterPro" id="IPR015422">
    <property type="entry name" value="PyrdxlP-dep_Trfase_small"/>
</dbReference>
<dbReference type="Pfam" id="PF00155">
    <property type="entry name" value="Aminotran_1_2"/>
    <property type="match status" value="1"/>
</dbReference>
<dbReference type="Gene3D" id="3.90.1150.10">
    <property type="entry name" value="Aspartate Aminotransferase, domain 1"/>
    <property type="match status" value="1"/>
</dbReference>
<evidence type="ECO:0000313" key="15">
    <source>
        <dbReference type="EMBL" id="PJZ72243.1"/>
    </source>
</evidence>
<dbReference type="InterPro" id="IPR050087">
    <property type="entry name" value="AON_synthase_class-II"/>
</dbReference>
<dbReference type="Gene3D" id="3.40.640.10">
    <property type="entry name" value="Type I PLP-dependent aspartate aminotransferase-like (Major domain)"/>
    <property type="match status" value="1"/>
</dbReference>
<proteinExistence type="inferred from homology"/>